<dbReference type="Proteomes" id="UP000526233">
    <property type="component" value="Unassembled WGS sequence"/>
</dbReference>
<evidence type="ECO:0000313" key="1">
    <source>
        <dbReference type="EMBL" id="NNV22911.1"/>
    </source>
</evidence>
<dbReference type="RefSeq" id="WP_062425056.1">
    <property type="nucleotide sequence ID" value="NZ_PKQI01000003.1"/>
</dbReference>
<dbReference type="EMBL" id="PKQI01000003">
    <property type="protein sequence ID" value="NNV22911.1"/>
    <property type="molecule type" value="Genomic_DNA"/>
</dbReference>
<comment type="caution">
    <text evidence="1">The sequence shown here is derived from an EMBL/GenBank/DDBJ whole genome shotgun (WGS) entry which is preliminary data.</text>
</comment>
<accession>A0A7Y3T898</accession>
<sequence length="61" mass="7167">MARDTKTKRKEQKEFGQPELTLLRMGAGPDPRLVDMVRLLARRAATELYEQEREKRHTARS</sequence>
<dbReference type="AlphaFoldDB" id="A0A7Y3T898"/>
<name>A0A7Y3T898_9HYPH</name>
<protein>
    <submittedName>
        <fullName evidence="1">Uncharacterized protein</fullName>
    </submittedName>
</protein>
<proteinExistence type="predicted"/>
<evidence type="ECO:0000313" key="2">
    <source>
        <dbReference type="Proteomes" id="UP000526233"/>
    </source>
</evidence>
<reference evidence="1 2" key="1">
    <citation type="submission" date="2018-11" db="EMBL/GenBank/DDBJ databases">
        <title>Genome sequencing and analysis.</title>
        <authorList>
            <person name="Huang Y.-T."/>
        </authorList>
    </citation>
    <scope>NUCLEOTIDE SEQUENCE [LARGE SCALE GENOMIC DNA]</scope>
    <source>
        <strain evidence="1 2">SHIN</strain>
    </source>
</reference>
<organism evidence="1 2">
    <name type="scientific">Brucella pseudogrignonensis</name>
    <dbReference type="NCBI Taxonomy" id="419475"/>
    <lineage>
        <taxon>Bacteria</taxon>
        <taxon>Pseudomonadati</taxon>
        <taxon>Pseudomonadota</taxon>
        <taxon>Alphaproteobacteria</taxon>
        <taxon>Hyphomicrobiales</taxon>
        <taxon>Brucellaceae</taxon>
        <taxon>Brucella/Ochrobactrum group</taxon>
        <taxon>Brucella</taxon>
    </lineage>
</organism>
<gene>
    <name evidence="1" type="ORF">EHE22_21105</name>
</gene>